<evidence type="ECO:0000313" key="2">
    <source>
        <dbReference type="Proteomes" id="UP000268239"/>
    </source>
</evidence>
<dbReference type="Proteomes" id="UP000268239">
    <property type="component" value="Unassembled WGS sequence"/>
</dbReference>
<protein>
    <submittedName>
        <fullName evidence="1">Uncharacterized protein</fullName>
    </submittedName>
</protein>
<organism evidence="1 2">
    <name type="scientific">Acinetobacter baumannii</name>
    <dbReference type="NCBI Taxonomy" id="470"/>
    <lineage>
        <taxon>Bacteria</taxon>
        <taxon>Pseudomonadati</taxon>
        <taxon>Pseudomonadota</taxon>
        <taxon>Gammaproteobacteria</taxon>
        <taxon>Moraxellales</taxon>
        <taxon>Moraxellaceae</taxon>
        <taxon>Acinetobacter</taxon>
        <taxon>Acinetobacter calcoaceticus/baumannii complex</taxon>
    </lineage>
</organism>
<name>A0AAQ0WJA8_ACIBA</name>
<accession>A0AAQ0WJA8</accession>
<comment type="caution">
    <text evidence="1">The sequence shown here is derived from an EMBL/GenBank/DDBJ whole genome shotgun (WGS) entry which is preliminary data.</text>
</comment>
<dbReference type="EMBL" id="RXLU01000163">
    <property type="protein sequence ID" value="RTQ67348.1"/>
    <property type="molecule type" value="Genomic_DNA"/>
</dbReference>
<evidence type="ECO:0000313" key="1">
    <source>
        <dbReference type="EMBL" id="RTQ67348.1"/>
    </source>
</evidence>
<dbReference type="AlphaFoldDB" id="A0AAQ0WJA8"/>
<gene>
    <name evidence="1" type="ORF">EJ062_19340</name>
</gene>
<sequence length="112" mass="12370">MGGLFGSTTIRTTDTRINSMRIQQSAYGLCQPLVYGKTRVAANMFWYGDFTATPHTTVQKSGGKGGGTKTSNTTFSYSASLMLGLCENQIKKIGLIWVDKEQLYLNKKDLLF</sequence>
<reference evidence="1 2" key="1">
    <citation type="submission" date="2018-12" db="EMBL/GenBank/DDBJ databases">
        <title>Draft Genome Sequences Human Pathogenic Acinetobacter baumannii Strains.</title>
        <authorList>
            <person name="Madhi M."/>
            <person name="Ronco T."/>
            <person name="Olsen R.H."/>
            <person name="Hassani A."/>
        </authorList>
    </citation>
    <scope>NUCLEOTIDE SEQUENCE [LARGE SCALE GENOMIC DNA]</scope>
    <source>
        <strain evidence="1 2">AB3</strain>
    </source>
</reference>
<proteinExistence type="predicted"/>